<dbReference type="EMBL" id="JACHIV010000001">
    <property type="protein sequence ID" value="MBB5071176.1"/>
    <property type="molecule type" value="Genomic_DNA"/>
</dbReference>
<evidence type="ECO:0000313" key="5">
    <source>
        <dbReference type="Proteomes" id="UP000580474"/>
    </source>
</evidence>
<accession>A0A840NFH8</accession>
<feature type="transmembrane region" description="Helical" evidence="2">
    <location>
        <begin position="94"/>
        <end position="115"/>
    </location>
</feature>
<feature type="compositionally biased region" description="Low complexity" evidence="1">
    <location>
        <begin position="29"/>
        <end position="81"/>
    </location>
</feature>
<evidence type="ECO:0000259" key="3">
    <source>
        <dbReference type="Pfam" id="PF26056"/>
    </source>
</evidence>
<comment type="caution">
    <text evidence="4">The sequence shown here is derived from an EMBL/GenBank/DDBJ whole genome shotgun (WGS) entry which is preliminary data.</text>
</comment>
<evidence type="ECO:0000313" key="4">
    <source>
        <dbReference type="EMBL" id="MBB5071176.1"/>
    </source>
</evidence>
<name>A0A840NFH8_9PSEU</name>
<sequence>MSSPGGPGNWGFPENGASPEHGGHGGWGPAQQPQHVGQQPYQGGMRYQGFGTFQQPQQGQQPPQGQQPQHPQQGQWAQQGFGPPPPPKRNRGPLIAAVAAGAVVVVALVTAVVVVSSRSEERAGPEPVPAPTSAPAPPTSQPTSAATAAPPEAVVPGWQAVPVPNRHAVYDAPLEWALETPDNVVGFGEPDDAVTMTGVAVYQEDFCAEVRGSYRAIAGATARRGPDDAAVATETARKFAELAYGPDARIELSPAQPVQLAGGIPASKVVATVFPAPGPCGSPSVLINTLATNGDGESSVVHIAGADQGVPGAITPDVLDRLTASLRPAG</sequence>
<feature type="region of interest" description="Disordered" evidence="1">
    <location>
        <begin position="1"/>
        <end position="92"/>
    </location>
</feature>
<proteinExistence type="predicted"/>
<dbReference type="InterPro" id="IPR058330">
    <property type="entry name" value="DUF8017"/>
</dbReference>
<evidence type="ECO:0000256" key="2">
    <source>
        <dbReference type="SAM" id="Phobius"/>
    </source>
</evidence>
<reference evidence="4 5" key="1">
    <citation type="submission" date="2020-08" db="EMBL/GenBank/DDBJ databases">
        <title>Sequencing the genomes of 1000 actinobacteria strains.</title>
        <authorList>
            <person name="Klenk H.-P."/>
        </authorList>
    </citation>
    <scope>NUCLEOTIDE SEQUENCE [LARGE SCALE GENOMIC DNA]</scope>
    <source>
        <strain evidence="4 5">DSM 45582</strain>
    </source>
</reference>
<dbReference type="AlphaFoldDB" id="A0A840NFH8"/>
<dbReference type="RefSeq" id="WP_184481317.1">
    <property type="nucleotide sequence ID" value="NZ_JACHIV010000001.1"/>
</dbReference>
<keyword evidence="2" id="KW-1133">Transmembrane helix</keyword>
<protein>
    <recommendedName>
        <fullName evidence="3">DUF8017 domain-containing protein</fullName>
    </recommendedName>
</protein>
<gene>
    <name evidence="4" type="ORF">BJ969_004264</name>
</gene>
<evidence type="ECO:0000256" key="1">
    <source>
        <dbReference type="SAM" id="MobiDB-lite"/>
    </source>
</evidence>
<keyword evidence="2" id="KW-0812">Transmembrane</keyword>
<keyword evidence="2" id="KW-0472">Membrane</keyword>
<feature type="domain" description="DUF8017" evidence="3">
    <location>
        <begin position="152"/>
        <end position="329"/>
    </location>
</feature>
<feature type="compositionally biased region" description="Low complexity" evidence="1">
    <location>
        <begin position="141"/>
        <end position="151"/>
    </location>
</feature>
<feature type="region of interest" description="Disordered" evidence="1">
    <location>
        <begin position="117"/>
        <end position="151"/>
    </location>
</feature>
<feature type="compositionally biased region" description="Pro residues" evidence="1">
    <location>
        <begin position="126"/>
        <end position="140"/>
    </location>
</feature>
<keyword evidence="5" id="KW-1185">Reference proteome</keyword>
<dbReference type="Pfam" id="PF26056">
    <property type="entry name" value="DUF8017"/>
    <property type="match status" value="1"/>
</dbReference>
<organism evidence="4 5">
    <name type="scientific">Saccharopolyspora gloriosae</name>
    <dbReference type="NCBI Taxonomy" id="455344"/>
    <lineage>
        <taxon>Bacteria</taxon>
        <taxon>Bacillati</taxon>
        <taxon>Actinomycetota</taxon>
        <taxon>Actinomycetes</taxon>
        <taxon>Pseudonocardiales</taxon>
        <taxon>Pseudonocardiaceae</taxon>
        <taxon>Saccharopolyspora</taxon>
    </lineage>
</organism>
<dbReference type="Proteomes" id="UP000580474">
    <property type="component" value="Unassembled WGS sequence"/>
</dbReference>